<dbReference type="RefSeq" id="XP_005832653.1">
    <property type="nucleotide sequence ID" value="XM_005832596.1"/>
</dbReference>
<reference evidence="2 4" key="1">
    <citation type="journal article" date="2012" name="Nature">
        <title>Algal genomes reveal evolutionary mosaicism and the fate of nucleomorphs.</title>
        <authorList>
            <consortium name="DOE Joint Genome Institute"/>
            <person name="Curtis B.A."/>
            <person name="Tanifuji G."/>
            <person name="Burki F."/>
            <person name="Gruber A."/>
            <person name="Irimia M."/>
            <person name="Maruyama S."/>
            <person name="Arias M.C."/>
            <person name="Ball S.G."/>
            <person name="Gile G.H."/>
            <person name="Hirakawa Y."/>
            <person name="Hopkins J.F."/>
            <person name="Kuo A."/>
            <person name="Rensing S.A."/>
            <person name="Schmutz J."/>
            <person name="Symeonidi A."/>
            <person name="Elias M."/>
            <person name="Eveleigh R.J."/>
            <person name="Herman E.K."/>
            <person name="Klute M.J."/>
            <person name="Nakayama T."/>
            <person name="Obornik M."/>
            <person name="Reyes-Prieto A."/>
            <person name="Armbrust E.V."/>
            <person name="Aves S.J."/>
            <person name="Beiko R.G."/>
            <person name="Coutinho P."/>
            <person name="Dacks J.B."/>
            <person name="Durnford D.G."/>
            <person name="Fast N.M."/>
            <person name="Green B.R."/>
            <person name="Grisdale C.J."/>
            <person name="Hempel F."/>
            <person name="Henrissat B."/>
            <person name="Hoppner M.P."/>
            <person name="Ishida K."/>
            <person name="Kim E."/>
            <person name="Koreny L."/>
            <person name="Kroth P.G."/>
            <person name="Liu Y."/>
            <person name="Malik S.B."/>
            <person name="Maier U.G."/>
            <person name="McRose D."/>
            <person name="Mock T."/>
            <person name="Neilson J.A."/>
            <person name="Onodera N.T."/>
            <person name="Poole A.M."/>
            <person name="Pritham E.J."/>
            <person name="Richards T.A."/>
            <person name="Rocap G."/>
            <person name="Roy S.W."/>
            <person name="Sarai C."/>
            <person name="Schaack S."/>
            <person name="Shirato S."/>
            <person name="Slamovits C.H."/>
            <person name="Spencer D.F."/>
            <person name="Suzuki S."/>
            <person name="Worden A.Z."/>
            <person name="Zauner S."/>
            <person name="Barry K."/>
            <person name="Bell C."/>
            <person name="Bharti A.K."/>
            <person name="Crow J.A."/>
            <person name="Grimwood J."/>
            <person name="Kramer R."/>
            <person name="Lindquist E."/>
            <person name="Lucas S."/>
            <person name="Salamov A."/>
            <person name="McFadden G.I."/>
            <person name="Lane C.E."/>
            <person name="Keeling P.J."/>
            <person name="Gray M.W."/>
            <person name="Grigoriev I.V."/>
            <person name="Archibald J.M."/>
        </authorList>
    </citation>
    <scope>NUCLEOTIDE SEQUENCE</scope>
    <source>
        <strain evidence="2 4">CCMP2712</strain>
    </source>
</reference>
<reference evidence="4" key="2">
    <citation type="submission" date="2012-11" db="EMBL/GenBank/DDBJ databases">
        <authorList>
            <person name="Kuo A."/>
            <person name="Curtis B.A."/>
            <person name="Tanifuji G."/>
            <person name="Burki F."/>
            <person name="Gruber A."/>
            <person name="Irimia M."/>
            <person name="Maruyama S."/>
            <person name="Arias M.C."/>
            <person name="Ball S.G."/>
            <person name="Gile G.H."/>
            <person name="Hirakawa Y."/>
            <person name="Hopkins J.F."/>
            <person name="Rensing S.A."/>
            <person name="Schmutz J."/>
            <person name="Symeonidi A."/>
            <person name="Elias M."/>
            <person name="Eveleigh R.J."/>
            <person name="Herman E.K."/>
            <person name="Klute M.J."/>
            <person name="Nakayama T."/>
            <person name="Obornik M."/>
            <person name="Reyes-Prieto A."/>
            <person name="Armbrust E.V."/>
            <person name="Aves S.J."/>
            <person name="Beiko R.G."/>
            <person name="Coutinho P."/>
            <person name="Dacks J.B."/>
            <person name="Durnford D.G."/>
            <person name="Fast N.M."/>
            <person name="Green B.R."/>
            <person name="Grisdale C."/>
            <person name="Hempe F."/>
            <person name="Henrissat B."/>
            <person name="Hoppner M.P."/>
            <person name="Ishida K.-I."/>
            <person name="Kim E."/>
            <person name="Koreny L."/>
            <person name="Kroth P.G."/>
            <person name="Liu Y."/>
            <person name="Malik S.-B."/>
            <person name="Maier U.G."/>
            <person name="McRose D."/>
            <person name="Mock T."/>
            <person name="Neilson J.A."/>
            <person name="Onodera N.T."/>
            <person name="Poole A.M."/>
            <person name="Pritham E.J."/>
            <person name="Richards T.A."/>
            <person name="Rocap G."/>
            <person name="Roy S.W."/>
            <person name="Sarai C."/>
            <person name="Schaack S."/>
            <person name="Shirato S."/>
            <person name="Slamovits C.H."/>
            <person name="Spencer D.F."/>
            <person name="Suzuki S."/>
            <person name="Worden A.Z."/>
            <person name="Zauner S."/>
            <person name="Barry K."/>
            <person name="Bell C."/>
            <person name="Bharti A.K."/>
            <person name="Crow J.A."/>
            <person name="Grimwood J."/>
            <person name="Kramer R."/>
            <person name="Lindquist E."/>
            <person name="Lucas S."/>
            <person name="Salamov A."/>
            <person name="McFadden G.I."/>
            <person name="Lane C.E."/>
            <person name="Keeling P.J."/>
            <person name="Gray M.W."/>
            <person name="Grigoriev I.V."/>
            <person name="Archibald J.M."/>
        </authorList>
    </citation>
    <scope>NUCLEOTIDE SEQUENCE</scope>
    <source>
        <strain evidence="4">CCMP2712</strain>
    </source>
</reference>
<reference evidence="3" key="3">
    <citation type="submission" date="2016-03" db="UniProtKB">
        <authorList>
            <consortium name="EnsemblProtists"/>
        </authorList>
    </citation>
    <scope>IDENTIFICATION</scope>
</reference>
<dbReference type="PaxDb" id="55529-EKX45673"/>
<evidence type="ECO:0000313" key="4">
    <source>
        <dbReference type="Proteomes" id="UP000011087"/>
    </source>
</evidence>
<evidence type="ECO:0000313" key="3">
    <source>
        <dbReference type="EnsemblProtists" id="EKX45673"/>
    </source>
</evidence>
<keyword evidence="1" id="KW-0175">Coiled coil</keyword>
<accession>L1JAV8</accession>
<organism evidence="2">
    <name type="scientific">Guillardia theta (strain CCMP2712)</name>
    <name type="common">Cryptophyte</name>
    <dbReference type="NCBI Taxonomy" id="905079"/>
    <lineage>
        <taxon>Eukaryota</taxon>
        <taxon>Cryptophyceae</taxon>
        <taxon>Pyrenomonadales</taxon>
        <taxon>Geminigeraceae</taxon>
        <taxon>Guillardia</taxon>
    </lineage>
</organism>
<gene>
    <name evidence="2" type="ORF">GUITHDRAFT_152661</name>
</gene>
<sequence>MSENRTWQAEESLRAAELKLAEASRREQALKEESRKAYENEQMRLEYIQELKRRFEEEKRSLETELVRMHDGLRLERSKRLEEEAANATLRQEVERVSEAYKIAIINNNEGAEKVREQTEKIREIQRHNSNLTILLSEIHPRLTVLEQDVLSVSRMGAFDASNGVGGRGGGATREEEVIMA</sequence>
<dbReference type="EnsemblProtists" id="EKX45673">
    <property type="protein sequence ID" value="EKX45673"/>
    <property type="gene ID" value="GUITHDRAFT_152661"/>
</dbReference>
<dbReference type="HOGENOM" id="CLU_1491778_0_0_1"/>
<dbReference type="AlphaFoldDB" id="L1JAV8"/>
<dbReference type="GeneID" id="17302207"/>
<name>L1JAV8_GUITC</name>
<keyword evidence="4" id="KW-1185">Reference proteome</keyword>
<dbReference type="KEGG" id="gtt:GUITHDRAFT_152661"/>
<evidence type="ECO:0000313" key="2">
    <source>
        <dbReference type="EMBL" id="EKX45673.1"/>
    </source>
</evidence>
<proteinExistence type="predicted"/>
<dbReference type="Proteomes" id="UP000011087">
    <property type="component" value="Unassembled WGS sequence"/>
</dbReference>
<protein>
    <submittedName>
        <fullName evidence="2 3">Uncharacterized protein</fullName>
    </submittedName>
</protein>
<dbReference type="EMBL" id="JH992998">
    <property type="protein sequence ID" value="EKX45673.1"/>
    <property type="molecule type" value="Genomic_DNA"/>
</dbReference>
<evidence type="ECO:0000256" key="1">
    <source>
        <dbReference type="SAM" id="Coils"/>
    </source>
</evidence>
<feature type="coiled-coil region" evidence="1">
    <location>
        <begin position="13"/>
        <end position="100"/>
    </location>
</feature>